<accession>A0A1R1L724</accession>
<dbReference type="Gene3D" id="6.10.140.1330">
    <property type="match status" value="1"/>
</dbReference>
<protein>
    <submittedName>
        <fullName evidence="12">Na+/H+ antiporter</fullName>
    </submittedName>
</protein>
<dbReference type="GO" id="GO:0008270">
    <property type="term" value="F:zinc ion binding"/>
    <property type="evidence" value="ECO:0007669"/>
    <property type="project" value="InterPro"/>
</dbReference>
<feature type="domain" description="UBP-type" evidence="11">
    <location>
        <begin position="538"/>
        <end position="623"/>
    </location>
</feature>
<comment type="caution">
    <text evidence="10">Lacks conserved residue(s) required for the propagation of feature annotation.</text>
</comment>
<dbReference type="EMBL" id="MRDE01000076">
    <property type="protein sequence ID" value="OMH23327.1"/>
    <property type="molecule type" value="Genomic_DNA"/>
</dbReference>
<keyword evidence="6 10" id="KW-0915">Sodium</keyword>
<evidence type="ECO:0000256" key="2">
    <source>
        <dbReference type="ARBA" id="ARBA00022448"/>
    </source>
</evidence>
<feature type="transmembrane region" description="Helical" evidence="10">
    <location>
        <begin position="228"/>
        <end position="248"/>
    </location>
</feature>
<feature type="transmembrane region" description="Helical" evidence="10">
    <location>
        <begin position="374"/>
        <end position="395"/>
    </location>
</feature>
<evidence type="ECO:0000259" key="11">
    <source>
        <dbReference type="PROSITE" id="PS50271"/>
    </source>
</evidence>
<keyword evidence="4 10" id="KW-0812">Transmembrane</keyword>
<feature type="transmembrane region" description="Helical" evidence="10">
    <location>
        <begin position="269"/>
        <end position="291"/>
    </location>
</feature>
<evidence type="ECO:0000256" key="9">
    <source>
        <dbReference type="ARBA" id="ARBA00023201"/>
    </source>
</evidence>
<comment type="similarity">
    <text evidence="10">Belongs to the monovalent cation:proton antiporter 1 (CPA1) transporter (TC 2.A.36) family.</text>
</comment>
<dbReference type="Pfam" id="PF02148">
    <property type="entry name" value="zf-UBP"/>
    <property type="match status" value="1"/>
</dbReference>
<reference evidence="12 13" key="1">
    <citation type="submission" date="2016-12" db="EMBL/GenBank/DDBJ databases">
        <title>Draft genome of Tersicoccus phoenicis 1P05MA.</title>
        <authorList>
            <person name="Nakajima Y."/>
            <person name="Yoshizawa S."/>
            <person name="Nakamura K."/>
            <person name="Ogura Y."/>
            <person name="Hayashi T."/>
            <person name="Kogure K."/>
        </authorList>
    </citation>
    <scope>NUCLEOTIDE SEQUENCE [LARGE SCALE GENOMIC DNA]</scope>
    <source>
        <strain evidence="12 13">1p05MA</strain>
    </source>
</reference>
<dbReference type="GO" id="GO:0015385">
    <property type="term" value="F:sodium:proton antiporter activity"/>
    <property type="evidence" value="ECO:0007669"/>
    <property type="project" value="InterPro"/>
</dbReference>
<dbReference type="Proteomes" id="UP000187085">
    <property type="component" value="Unassembled WGS sequence"/>
</dbReference>
<dbReference type="InterPro" id="IPR004705">
    <property type="entry name" value="Cation/H_exchanger_CPA1_bac"/>
</dbReference>
<gene>
    <name evidence="12" type="ORF">BKD30_13400</name>
</gene>
<dbReference type="PROSITE" id="PS50271">
    <property type="entry name" value="ZF_UBP"/>
    <property type="match status" value="1"/>
</dbReference>
<dbReference type="RefSeq" id="WP_076705345.1">
    <property type="nucleotide sequence ID" value="NZ_MRDE01000076.1"/>
</dbReference>
<comment type="subcellular location">
    <subcellularLocation>
        <location evidence="1 10">Cell membrane</location>
        <topology evidence="1 10">Multi-pass membrane protein</topology>
    </subcellularLocation>
</comment>
<evidence type="ECO:0000256" key="1">
    <source>
        <dbReference type="ARBA" id="ARBA00004651"/>
    </source>
</evidence>
<evidence type="ECO:0000256" key="10">
    <source>
        <dbReference type="RuleBase" id="RU366002"/>
    </source>
</evidence>
<dbReference type="STRING" id="554083.BKD30_13400"/>
<keyword evidence="9 10" id="KW-0739">Sodium transport</keyword>
<evidence type="ECO:0000256" key="5">
    <source>
        <dbReference type="ARBA" id="ARBA00022989"/>
    </source>
</evidence>
<feature type="transmembrane region" description="Helical" evidence="10">
    <location>
        <begin position="154"/>
        <end position="173"/>
    </location>
</feature>
<organism evidence="12 13">
    <name type="scientific">Tersicoccus phoenicis</name>
    <dbReference type="NCBI Taxonomy" id="554083"/>
    <lineage>
        <taxon>Bacteria</taxon>
        <taxon>Bacillati</taxon>
        <taxon>Actinomycetota</taxon>
        <taxon>Actinomycetes</taxon>
        <taxon>Micrococcales</taxon>
        <taxon>Micrococcaceae</taxon>
        <taxon>Tersicoccus</taxon>
    </lineage>
</organism>
<dbReference type="PANTHER" id="PTHR10110:SF86">
    <property type="entry name" value="SODIUM_HYDROGEN EXCHANGER 7"/>
    <property type="match status" value="1"/>
</dbReference>
<evidence type="ECO:0000256" key="6">
    <source>
        <dbReference type="ARBA" id="ARBA00023053"/>
    </source>
</evidence>
<feature type="transmembrane region" description="Helical" evidence="10">
    <location>
        <begin position="297"/>
        <end position="321"/>
    </location>
</feature>
<keyword evidence="2 10" id="KW-0813">Transport</keyword>
<feature type="transmembrane region" description="Helical" evidence="10">
    <location>
        <begin position="54"/>
        <end position="76"/>
    </location>
</feature>
<keyword evidence="7 10" id="KW-0406">Ion transport</keyword>
<dbReference type="InterPro" id="IPR013083">
    <property type="entry name" value="Znf_RING/FYVE/PHD"/>
</dbReference>
<dbReference type="NCBIfam" id="TIGR00831">
    <property type="entry name" value="a_cpa1"/>
    <property type="match status" value="1"/>
</dbReference>
<feature type="transmembrane region" description="Helical" evidence="10">
    <location>
        <begin position="83"/>
        <end position="106"/>
    </location>
</feature>
<dbReference type="Pfam" id="PF00999">
    <property type="entry name" value="Na_H_Exchanger"/>
    <property type="match status" value="1"/>
</dbReference>
<evidence type="ECO:0000256" key="4">
    <source>
        <dbReference type="ARBA" id="ARBA00022692"/>
    </source>
</evidence>
<keyword evidence="13" id="KW-1185">Reference proteome</keyword>
<evidence type="ECO:0000256" key="8">
    <source>
        <dbReference type="ARBA" id="ARBA00023136"/>
    </source>
</evidence>
<dbReference type="GO" id="GO:0015386">
    <property type="term" value="F:potassium:proton antiporter activity"/>
    <property type="evidence" value="ECO:0007669"/>
    <property type="project" value="TreeGrafter"/>
</dbReference>
<dbReference type="GO" id="GO:0098719">
    <property type="term" value="P:sodium ion import across plasma membrane"/>
    <property type="evidence" value="ECO:0007669"/>
    <property type="project" value="TreeGrafter"/>
</dbReference>
<evidence type="ECO:0000256" key="7">
    <source>
        <dbReference type="ARBA" id="ARBA00023065"/>
    </source>
</evidence>
<comment type="caution">
    <text evidence="12">The sequence shown here is derived from an EMBL/GenBank/DDBJ whole genome shotgun (WGS) entry which is preliminary data.</text>
</comment>
<feature type="transmembrane region" description="Helical" evidence="10">
    <location>
        <begin position="180"/>
        <end position="199"/>
    </location>
</feature>
<comment type="function">
    <text evidence="10">Na(+)/H(+) antiporter that extrudes sodium in exchange for external protons.</text>
</comment>
<feature type="transmembrane region" description="Helical" evidence="10">
    <location>
        <begin position="7"/>
        <end position="34"/>
    </location>
</feature>
<keyword evidence="3 10" id="KW-1003">Cell membrane</keyword>
<keyword evidence="8 10" id="KW-0472">Membrane</keyword>
<dbReference type="InterPro" id="IPR018422">
    <property type="entry name" value="Cation/H_exchanger_CPA1"/>
</dbReference>
<evidence type="ECO:0000313" key="12">
    <source>
        <dbReference type="EMBL" id="OMH23327.1"/>
    </source>
</evidence>
<dbReference type="AlphaFoldDB" id="A0A1R1L724"/>
<dbReference type="SMART" id="SM00290">
    <property type="entry name" value="ZnF_UBP"/>
    <property type="match status" value="1"/>
</dbReference>
<dbReference type="GO" id="GO:0051453">
    <property type="term" value="P:regulation of intracellular pH"/>
    <property type="evidence" value="ECO:0007669"/>
    <property type="project" value="TreeGrafter"/>
</dbReference>
<dbReference type="GO" id="GO:0005886">
    <property type="term" value="C:plasma membrane"/>
    <property type="evidence" value="ECO:0007669"/>
    <property type="project" value="UniProtKB-SubCell"/>
</dbReference>
<evidence type="ECO:0000313" key="13">
    <source>
        <dbReference type="Proteomes" id="UP000187085"/>
    </source>
</evidence>
<keyword evidence="10" id="KW-0050">Antiport</keyword>
<dbReference type="SUPFAM" id="SSF57850">
    <property type="entry name" value="RING/U-box"/>
    <property type="match status" value="1"/>
</dbReference>
<dbReference type="OrthoDB" id="57886at2"/>
<evidence type="ECO:0000256" key="3">
    <source>
        <dbReference type="ARBA" id="ARBA00022475"/>
    </source>
</evidence>
<dbReference type="InterPro" id="IPR001607">
    <property type="entry name" value="Znf_UBP"/>
</dbReference>
<name>A0A1R1L724_9MICC</name>
<keyword evidence="5 10" id="KW-1133">Transmembrane helix</keyword>
<dbReference type="InterPro" id="IPR006153">
    <property type="entry name" value="Cation/H_exchanger_TM"/>
</dbReference>
<sequence length="623" mass="66127">MAEGVWILLMVVTVLVVAPLSGRLGVAAPLALVVVGIGASFLPFVPHEPIDPEIILSGLLPPLLYASAIGVSLLDVRSEARPILLLSVGLVAFTALGVGVTVWWLLPMGFAAAFALGAVVAPPDAVSATAIGRTIGLPRRVLTVLEGESLLNDATALVLLGTAISAMSGAASFGSVTGGFLLSAVGGAGMGVVVAWVVGQVHRRVSNPSVNTGLSLITPWLAFEPAELIRGSGVVAVVVAGLIIAHRAPVQQNALSRISQTTNWRTVQYLLENLVFLIIGLQLSTILGGVADSDIGVAGIVGLCVVVLLAVIVLRAVWVFATRFAVVIGRGDQGHPLSVPEAAVLSFAGMRGVVTLAAAFALPAETPHREVLVLLAMVVAIGTLLIQGSLLPAFARWMGVRGPGRAEDALQEAHAVQRVMEAGVRRLNEIDEAQTLDPEAVEELRQMAERRVNRSWEALGSQTSHRTPAQTFRNLRIKMLRAERDEALRIRADRGVDHAILQRVMNSLDLEEAVVLAAGQDVADDEEEDVVTPASIAGECEHLEAARDRDQPEPRSDHCLDCEREGTPTVHLRMCLTCGYVACCDSSPGRHARRHHDQTGHPVMRSIEPGEAWLWCYTDELLG</sequence>
<dbReference type="Gene3D" id="3.30.40.10">
    <property type="entry name" value="Zinc/RING finger domain, C3HC4 (zinc finger)"/>
    <property type="match status" value="1"/>
</dbReference>
<dbReference type="PANTHER" id="PTHR10110">
    <property type="entry name" value="SODIUM/HYDROGEN EXCHANGER"/>
    <property type="match status" value="1"/>
</dbReference>
<proteinExistence type="inferred from homology"/>